<accession>A0ABQ9HUA3</accession>
<sequence length="701" mass="77567">MDNSNILSVESALARKRVRRQVIGMGIRLSYSDSSKTADVDLVRILLRCKKLMCEYGATPKLKGGGNGRSLRKSADQRHRPTCENPITWPEIEPGSQWWEASRLTAQPPRAPPERERERERERMVVCVGNTLIALAESRKTVTQYAHSSSCVSEDSHVGCANLVGGEQANRSATACSPREREREREMVVCVGNTLIALAESRKTFTQSVGCANLVGGEQANRSATACSPEREREGEELLGNTLIPLISETVRGRNLGSRANRQPPRPQRGREREDGNTLIALAESRRQYVGCANLWEASRLTAQPPRAPPEREREREMVVCVGNTLIALAESRKTVTHRACSPQRERERERRVVVCVGNTLIALAESRKTVYVGCANLWEASRLTAQPPRAPPEKERERERWQYAHSSSCVSEDSNVGCANLGEASRLTAQPPRAPQREREREREREMVVCVGNTLIALAESRKTVHVGCANLVGGEQANRSATACPPREKEREREDYLYSHVGCANLVGGEQANRSATACSPRERERKEREMIVCVGNKLISLAESRKTITLHWGRGGAVVRLLTTHLGEPGSIPGGVPPLVWRGRIVLDDIAGWRVLSGVSRLPSPLHSDDAPISPRFTLIGSQDLDVTSHANLSIPFHCSLFPVISSISEALLNFYLQDIPPPHALRMIPEQANLIGLVKSSHKDTRPASKENYCKRG</sequence>
<dbReference type="PANTHER" id="PTHR13585:SF19">
    <property type="entry name" value="ZINC FINGER CCCH DOMAIN-CONTAINING PROTEIN 13"/>
    <property type="match status" value="1"/>
</dbReference>
<dbReference type="Proteomes" id="UP001159363">
    <property type="component" value="Chromosome 3"/>
</dbReference>
<reference evidence="2 3" key="1">
    <citation type="submission" date="2023-02" db="EMBL/GenBank/DDBJ databases">
        <title>LHISI_Scaffold_Assembly.</title>
        <authorList>
            <person name="Stuart O.P."/>
            <person name="Cleave R."/>
            <person name="Magrath M.J.L."/>
            <person name="Mikheyev A.S."/>
        </authorList>
    </citation>
    <scope>NUCLEOTIDE SEQUENCE [LARGE SCALE GENOMIC DNA]</scope>
    <source>
        <strain evidence="2">Daus_M_001</strain>
        <tissue evidence="2">Leg muscle</tissue>
    </source>
</reference>
<gene>
    <name evidence="2" type="ORF">PR048_007457</name>
</gene>
<dbReference type="EMBL" id="JARBHB010000003">
    <property type="protein sequence ID" value="KAJ8887972.1"/>
    <property type="molecule type" value="Genomic_DNA"/>
</dbReference>
<feature type="region of interest" description="Disordered" evidence="1">
    <location>
        <begin position="250"/>
        <end position="277"/>
    </location>
</feature>
<dbReference type="InterPro" id="IPR052824">
    <property type="entry name" value="m6A_RNA_Methylation_Regulator"/>
</dbReference>
<evidence type="ECO:0000256" key="1">
    <source>
        <dbReference type="SAM" id="MobiDB-lite"/>
    </source>
</evidence>
<feature type="compositionally biased region" description="Basic and acidic residues" evidence="1">
    <location>
        <begin position="73"/>
        <end position="82"/>
    </location>
</feature>
<keyword evidence="3" id="KW-1185">Reference proteome</keyword>
<evidence type="ECO:0000313" key="3">
    <source>
        <dbReference type="Proteomes" id="UP001159363"/>
    </source>
</evidence>
<feature type="region of interest" description="Disordered" evidence="1">
    <location>
        <begin position="423"/>
        <end position="443"/>
    </location>
</feature>
<evidence type="ECO:0000313" key="2">
    <source>
        <dbReference type="EMBL" id="KAJ8887972.1"/>
    </source>
</evidence>
<proteinExistence type="predicted"/>
<organism evidence="2 3">
    <name type="scientific">Dryococelus australis</name>
    <dbReference type="NCBI Taxonomy" id="614101"/>
    <lineage>
        <taxon>Eukaryota</taxon>
        <taxon>Metazoa</taxon>
        <taxon>Ecdysozoa</taxon>
        <taxon>Arthropoda</taxon>
        <taxon>Hexapoda</taxon>
        <taxon>Insecta</taxon>
        <taxon>Pterygota</taxon>
        <taxon>Neoptera</taxon>
        <taxon>Polyneoptera</taxon>
        <taxon>Phasmatodea</taxon>
        <taxon>Verophasmatodea</taxon>
        <taxon>Anareolatae</taxon>
        <taxon>Phasmatidae</taxon>
        <taxon>Eurycanthinae</taxon>
        <taxon>Dryococelus</taxon>
    </lineage>
</organism>
<protein>
    <submittedName>
        <fullName evidence="2">Uncharacterized protein</fullName>
    </submittedName>
</protein>
<comment type="caution">
    <text evidence="2">The sequence shown here is derived from an EMBL/GenBank/DDBJ whole genome shotgun (WGS) entry which is preliminary data.</text>
</comment>
<dbReference type="PANTHER" id="PTHR13585">
    <property type="entry name" value="CHASCON, ISOFORM D-RELATED"/>
    <property type="match status" value="1"/>
</dbReference>
<name>A0ABQ9HUA3_9NEOP</name>
<feature type="region of interest" description="Disordered" evidence="1">
    <location>
        <begin position="63"/>
        <end position="87"/>
    </location>
</feature>